<evidence type="ECO:0000256" key="1">
    <source>
        <dbReference type="ARBA" id="ARBA00023277"/>
    </source>
</evidence>
<evidence type="ECO:0000313" key="3">
    <source>
        <dbReference type="EMBL" id="MBB6227965.1"/>
    </source>
</evidence>
<evidence type="ECO:0000256" key="2">
    <source>
        <dbReference type="HAMAP-Rule" id="MF_01270"/>
    </source>
</evidence>
<dbReference type="InterPro" id="IPR005338">
    <property type="entry name" value="Anhydro_N_Ac-Mur_kinase"/>
</dbReference>
<dbReference type="AlphaFoldDB" id="A0A841LDS6"/>
<keyword evidence="1 2" id="KW-0119">Carbohydrate metabolism</keyword>
<dbReference type="GO" id="GO:0016773">
    <property type="term" value="F:phosphotransferase activity, alcohol group as acceptor"/>
    <property type="evidence" value="ECO:0007669"/>
    <property type="project" value="UniProtKB-UniRule"/>
</dbReference>
<comment type="pathway">
    <text evidence="2">Amino-sugar metabolism; 1,6-anhydro-N-acetylmuramate degradation.</text>
</comment>
<dbReference type="GO" id="GO:0006040">
    <property type="term" value="P:amino sugar metabolic process"/>
    <property type="evidence" value="ECO:0007669"/>
    <property type="project" value="InterPro"/>
</dbReference>
<dbReference type="GO" id="GO:0005524">
    <property type="term" value="F:ATP binding"/>
    <property type="evidence" value="ECO:0007669"/>
    <property type="project" value="UniProtKB-UniRule"/>
</dbReference>
<dbReference type="GO" id="GO:0009254">
    <property type="term" value="P:peptidoglycan turnover"/>
    <property type="evidence" value="ECO:0007669"/>
    <property type="project" value="UniProtKB-UniRule"/>
</dbReference>
<keyword evidence="2 3" id="KW-0418">Kinase</keyword>
<feature type="binding site" evidence="2">
    <location>
        <begin position="3"/>
        <end position="10"/>
    </location>
    <ligand>
        <name>ATP</name>
        <dbReference type="ChEBI" id="CHEBI:30616"/>
    </ligand>
</feature>
<dbReference type="NCBIfam" id="NF007141">
    <property type="entry name" value="PRK09585.1-5"/>
    <property type="match status" value="1"/>
</dbReference>
<dbReference type="InterPro" id="IPR043129">
    <property type="entry name" value="ATPase_NBD"/>
</dbReference>
<dbReference type="UniPathway" id="UPA00343"/>
<sequence length="357" mass="37155">MSGTSRDGIDAALLLTDGETRCEPKGFLSIGYEPDFQARLGEACARATELVRPGPDPLIDAVAAELAGLHTIAVHRLLAATGTPREDVALIGFHGHTIAHKPAPKSGNAGWTWQIGDAALLSTATRLPVIHDFRSADVAAGGQGAPLAPGYHRARSASLGRPIGVLNLGGVGNLTWFTDDAWGSFDTGPGNALIDDWVRQNGRGSYDKNGELAGSGSVAETILTAMLDLPWFDAPPPKSLDRDDFATTAARTLSPADGAATLTAFTAETVRLALGHVPPLARLLVTGGGRHNPVLMAMIEARTGVPTGPVEAVGWNGDALEAEAFAWLAVRSHQRLPLSWPETTGVPAPMTGGTRVG</sequence>
<dbReference type="Pfam" id="PF03702">
    <property type="entry name" value="AnmK"/>
    <property type="match status" value="1"/>
</dbReference>
<comment type="pathway">
    <text evidence="2">Cell wall biogenesis; peptidoglycan recycling.</text>
</comment>
<keyword evidence="2" id="KW-0547">Nucleotide-binding</keyword>
<dbReference type="Gene3D" id="3.30.420.40">
    <property type="match status" value="2"/>
</dbReference>
<accession>A0A841LDS6</accession>
<dbReference type="EC" id="2.7.1.170" evidence="2"/>
<comment type="catalytic activity">
    <reaction evidence="2">
        <text>1,6-anhydro-N-acetyl-beta-muramate + ATP + H2O = N-acetyl-D-muramate 6-phosphate + ADP + H(+)</text>
        <dbReference type="Rhea" id="RHEA:24952"/>
        <dbReference type="ChEBI" id="CHEBI:15377"/>
        <dbReference type="ChEBI" id="CHEBI:15378"/>
        <dbReference type="ChEBI" id="CHEBI:30616"/>
        <dbReference type="ChEBI" id="CHEBI:58690"/>
        <dbReference type="ChEBI" id="CHEBI:58722"/>
        <dbReference type="ChEBI" id="CHEBI:456216"/>
        <dbReference type="EC" id="2.7.1.170"/>
    </reaction>
</comment>
<keyword evidence="2 3" id="KW-0808">Transferase</keyword>
<evidence type="ECO:0000313" key="4">
    <source>
        <dbReference type="Proteomes" id="UP000538147"/>
    </source>
</evidence>
<dbReference type="HAMAP" id="MF_01270">
    <property type="entry name" value="AnhMurNAc_kinase"/>
    <property type="match status" value="1"/>
</dbReference>
<dbReference type="GO" id="GO:0016301">
    <property type="term" value="F:kinase activity"/>
    <property type="evidence" value="ECO:0007669"/>
    <property type="project" value="UniProtKB-KW"/>
</dbReference>
<dbReference type="EMBL" id="JACIIV010000014">
    <property type="protein sequence ID" value="MBB6227965.1"/>
    <property type="molecule type" value="Genomic_DNA"/>
</dbReference>
<comment type="similarity">
    <text evidence="2">Belongs to the anhydro-N-acetylmuramic acid kinase family.</text>
</comment>
<dbReference type="PANTHER" id="PTHR30605:SF0">
    <property type="entry name" value="ANHYDRO-N-ACETYLMURAMIC ACID KINASE"/>
    <property type="match status" value="1"/>
</dbReference>
<dbReference type="SUPFAM" id="SSF53067">
    <property type="entry name" value="Actin-like ATPase domain"/>
    <property type="match status" value="1"/>
</dbReference>
<dbReference type="GO" id="GO:0097175">
    <property type="term" value="P:1,6-anhydro-N-acetyl-beta-muramic acid catabolic process"/>
    <property type="evidence" value="ECO:0007669"/>
    <property type="project" value="UniProtKB-UniRule"/>
</dbReference>
<dbReference type="UniPathway" id="UPA00544"/>
<organism evidence="3 4">
    <name type="scientific">Polymorphobacter multimanifer</name>
    <dbReference type="NCBI Taxonomy" id="1070431"/>
    <lineage>
        <taxon>Bacteria</taxon>
        <taxon>Pseudomonadati</taxon>
        <taxon>Pseudomonadota</taxon>
        <taxon>Alphaproteobacteria</taxon>
        <taxon>Sphingomonadales</taxon>
        <taxon>Sphingosinicellaceae</taxon>
        <taxon>Polymorphobacter</taxon>
    </lineage>
</organism>
<comment type="function">
    <text evidence="2">Catalyzes the specific phosphorylation of 1,6-anhydro-N-acetylmuramic acid (anhMurNAc) with the simultaneous cleavage of the 1,6-anhydro ring, generating MurNAc-6-P. Is required for the utilization of anhMurNAc either imported from the medium or derived from its own cell wall murein, and thus plays a role in cell wall recycling.</text>
</comment>
<reference evidence="3 4" key="1">
    <citation type="submission" date="2020-08" db="EMBL/GenBank/DDBJ databases">
        <title>Genomic Encyclopedia of Type Strains, Phase IV (KMG-IV): sequencing the most valuable type-strain genomes for metagenomic binning, comparative biology and taxonomic classification.</title>
        <authorList>
            <person name="Goeker M."/>
        </authorList>
    </citation>
    <scope>NUCLEOTIDE SEQUENCE [LARGE SCALE GENOMIC DNA]</scope>
    <source>
        <strain evidence="3 4">DSM 102189</strain>
    </source>
</reference>
<name>A0A841LDS6_9SPHN</name>
<keyword evidence="4" id="KW-1185">Reference proteome</keyword>
<gene>
    <name evidence="2" type="primary">anmK</name>
    <name evidence="3" type="ORF">FHS79_002147</name>
</gene>
<proteinExistence type="inferred from homology"/>
<protein>
    <recommendedName>
        <fullName evidence="2">Anhydro-N-acetylmuramic acid kinase</fullName>
        <ecNumber evidence="2">2.7.1.170</ecNumber>
    </recommendedName>
    <alternativeName>
        <fullName evidence="2">AnhMurNAc kinase</fullName>
    </alternativeName>
</protein>
<dbReference type="Proteomes" id="UP000538147">
    <property type="component" value="Unassembled WGS sequence"/>
</dbReference>
<comment type="caution">
    <text evidence="3">The sequence shown here is derived from an EMBL/GenBank/DDBJ whole genome shotgun (WGS) entry which is preliminary data.</text>
</comment>
<keyword evidence="2" id="KW-0067">ATP-binding</keyword>
<dbReference type="PANTHER" id="PTHR30605">
    <property type="entry name" value="ANHYDRO-N-ACETYLMURAMIC ACID KINASE"/>
    <property type="match status" value="1"/>
</dbReference>